<dbReference type="SUPFAM" id="SSF158832">
    <property type="entry name" value="Tex N-terminal region-like"/>
    <property type="match status" value="1"/>
</dbReference>
<organism evidence="2 3">
    <name type="scientific">Clostridium perfringens</name>
    <dbReference type="NCBI Taxonomy" id="1502"/>
    <lineage>
        <taxon>Bacteria</taxon>
        <taxon>Bacillati</taxon>
        <taxon>Bacillota</taxon>
        <taxon>Clostridia</taxon>
        <taxon>Eubacteriales</taxon>
        <taxon>Clostridiaceae</taxon>
        <taxon>Clostridium</taxon>
    </lineage>
</organism>
<sequence>MNINEILRSEFNLRDEQIDNVIKLIDEGNTIPFIARYRKEMTGE</sequence>
<dbReference type="Proteomes" id="UP001288778">
    <property type="component" value="Unassembled WGS sequence"/>
</dbReference>
<accession>A0AAW9HX66</accession>
<reference evidence="2" key="1">
    <citation type="submission" date="2019-11" db="EMBL/GenBank/DDBJ databases">
        <title>Characterization of Clostridium perfringens isolates from swine manure treated agricultural soils.</title>
        <authorList>
            <person name="Wushke S.T."/>
        </authorList>
    </citation>
    <scope>NUCLEOTIDE SEQUENCE</scope>
    <source>
        <strain evidence="2">X94</strain>
    </source>
</reference>
<dbReference type="InterPro" id="IPR018974">
    <property type="entry name" value="Tex-like_N"/>
</dbReference>
<dbReference type="AlphaFoldDB" id="A0AAW9HX66"/>
<evidence type="ECO:0000313" key="2">
    <source>
        <dbReference type="EMBL" id="MDZ4910252.1"/>
    </source>
</evidence>
<protein>
    <recommendedName>
        <fullName evidence="1">Tex-like protein N-terminal domain-containing protein</fullName>
    </recommendedName>
</protein>
<evidence type="ECO:0000259" key="1">
    <source>
        <dbReference type="Pfam" id="PF09371"/>
    </source>
</evidence>
<name>A0AAW9HX66_CLOPF</name>
<feature type="domain" description="Tex-like protein N-terminal" evidence="1">
    <location>
        <begin position="1"/>
        <end position="44"/>
    </location>
</feature>
<feature type="non-terminal residue" evidence="2">
    <location>
        <position position="44"/>
    </location>
</feature>
<dbReference type="Gene3D" id="1.10.10.650">
    <property type="entry name" value="RuvA domain 2-like"/>
    <property type="match status" value="1"/>
</dbReference>
<dbReference type="RefSeq" id="WP_322395512.1">
    <property type="nucleotide sequence ID" value="NZ_WNUI01000104.1"/>
</dbReference>
<comment type="caution">
    <text evidence="2">The sequence shown here is derived from an EMBL/GenBank/DDBJ whole genome shotgun (WGS) entry which is preliminary data.</text>
</comment>
<evidence type="ECO:0000313" key="3">
    <source>
        <dbReference type="Proteomes" id="UP001288778"/>
    </source>
</evidence>
<dbReference type="EMBL" id="WNUI01000104">
    <property type="protein sequence ID" value="MDZ4910252.1"/>
    <property type="molecule type" value="Genomic_DNA"/>
</dbReference>
<dbReference type="Pfam" id="PF09371">
    <property type="entry name" value="Tex_N"/>
    <property type="match status" value="1"/>
</dbReference>
<dbReference type="InterPro" id="IPR023319">
    <property type="entry name" value="Tex-like_HTH_dom_sf"/>
</dbReference>
<gene>
    <name evidence="2" type="ORF">GNF68_14645</name>
</gene>
<proteinExistence type="predicted"/>